<dbReference type="Proteomes" id="UP000033103">
    <property type="component" value="Chromosome"/>
</dbReference>
<name>A0A0E3Z9U8_9FUSO</name>
<dbReference type="GO" id="GO:0005886">
    <property type="term" value="C:plasma membrane"/>
    <property type="evidence" value="ECO:0007669"/>
    <property type="project" value="UniProtKB-SubCell"/>
</dbReference>
<reference evidence="8 9" key="1">
    <citation type="journal article" date="2012" name="BMC Genomics">
        <title>Genomic sequence analysis and characterization of Sneathia amnii sp. nov.</title>
        <authorList>
            <consortium name="Vaginal Microbiome Consortium (additional members)"/>
            <person name="Harwich M.D.Jr."/>
            <person name="Serrano M.G."/>
            <person name="Fettweis J.M."/>
            <person name="Alves J.M."/>
            <person name="Reimers M.A."/>
            <person name="Buck G.A."/>
            <person name="Jefferson K.K."/>
        </authorList>
    </citation>
    <scope>NUCLEOTIDE SEQUENCE [LARGE SCALE GENOMIC DNA]</scope>
    <source>
        <strain evidence="8 9">SN35</strain>
    </source>
</reference>
<protein>
    <submittedName>
        <fullName evidence="8">Membrane protein</fullName>
    </submittedName>
</protein>
<evidence type="ECO:0000313" key="8">
    <source>
        <dbReference type="EMBL" id="AKC95295.1"/>
    </source>
</evidence>
<keyword evidence="6" id="KW-0449">Lipoprotein</keyword>
<dbReference type="PROSITE" id="PS51257">
    <property type="entry name" value="PROKAR_LIPOPROTEIN"/>
    <property type="match status" value="1"/>
</dbReference>
<gene>
    <name evidence="8" type="ORF">VC03_01770</name>
</gene>
<evidence type="ECO:0000313" key="9">
    <source>
        <dbReference type="Proteomes" id="UP000033103"/>
    </source>
</evidence>
<organism evidence="8 9">
    <name type="scientific">Sneathia vaginalis</name>
    <dbReference type="NCBI Taxonomy" id="187101"/>
    <lineage>
        <taxon>Bacteria</taxon>
        <taxon>Fusobacteriati</taxon>
        <taxon>Fusobacteriota</taxon>
        <taxon>Fusobacteriia</taxon>
        <taxon>Fusobacteriales</taxon>
        <taxon>Leptotrichiaceae</taxon>
        <taxon>Sneathia</taxon>
    </lineage>
</organism>
<dbReference type="InterPro" id="IPR050957">
    <property type="entry name" value="BMP_lipoprotein"/>
</dbReference>
<dbReference type="InterPro" id="IPR028082">
    <property type="entry name" value="Peripla_BP_I"/>
</dbReference>
<evidence type="ECO:0000256" key="3">
    <source>
        <dbReference type="ARBA" id="ARBA00022475"/>
    </source>
</evidence>
<dbReference type="RefSeq" id="WP_046328401.1">
    <property type="nucleotide sequence ID" value="NZ_CP011280.1"/>
</dbReference>
<evidence type="ECO:0000256" key="1">
    <source>
        <dbReference type="ARBA" id="ARBA00004193"/>
    </source>
</evidence>
<dbReference type="STRING" id="187101.VC03_01770"/>
<keyword evidence="9" id="KW-1185">Reference proteome</keyword>
<evidence type="ECO:0000256" key="4">
    <source>
        <dbReference type="ARBA" id="ARBA00022729"/>
    </source>
</evidence>
<dbReference type="CDD" id="cd06354">
    <property type="entry name" value="PBP1_PrnA-like"/>
    <property type="match status" value="1"/>
</dbReference>
<dbReference type="Pfam" id="PF02608">
    <property type="entry name" value="Bmp"/>
    <property type="match status" value="1"/>
</dbReference>
<keyword evidence="3" id="KW-1003">Cell membrane</keyword>
<keyword evidence="4" id="KW-0732">Signal</keyword>
<sequence>MKRILAFIGTVLTMITLISCNQKQEAKAEVAAPKKVAIVYSTGGKGDKSFNDSAYRGLQMAKEKLNVEFSEYEPKDPSAEAQNQLFQYAEQGDYEIIIGVGFNMKDALVAAAKAFPKQKFALVDDETPALPNVVSLMFKEQEGSFLLGALSAMVTKTNTIGFVGGCQAPVIWRFQAGFEQGAKYVNPNINVLPVFINGNNPFNDPQTAKTLSETLVGKKADILFQVAGASGAGVFQAAKEKHVYALGVDSNQDGEEPGVILTSMVKHVDNAIFAIIKDTLEGKFEPGVRRFGLADNGVSTTDFEFTKDVVTPEIQAKLKELAEKIKSGEIKVTDQVAK</sequence>
<evidence type="ECO:0000259" key="7">
    <source>
        <dbReference type="Pfam" id="PF02608"/>
    </source>
</evidence>
<dbReference type="SUPFAM" id="SSF53822">
    <property type="entry name" value="Periplasmic binding protein-like I"/>
    <property type="match status" value="1"/>
</dbReference>
<evidence type="ECO:0000256" key="6">
    <source>
        <dbReference type="ARBA" id="ARBA00023288"/>
    </source>
</evidence>
<proteinExistence type="inferred from homology"/>
<feature type="domain" description="ABC transporter substrate-binding protein PnrA-like" evidence="7">
    <location>
        <begin position="35"/>
        <end position="335"/>
    </location>
</feature>
<dbReference type="EMBL" id="CP011280">
    <property type="protein sequence ID" value="AKC95295.1"/>
    <property type="molecule type" value="Genomic_DNA"/>
</dbReference>
<dbReference type="HOGENOM" id="CLU_038813_0_0_0"/>
<comment type="subcellular location">
    <subcellularLocation>
        <location evidence="1">Cell membrane</location>
        <topology evidence="1">Lipid-anchor</topology>
    </subcellularLocation>
</comment>
<evidence type="ECO:0000256" key="5">
    <source>
        <dbReference type="ARBA" id="ARBA00023136"/>
    </source>
</evidence>
<evidence type="ECO:0000256" key="2">
    <source>
        <dbReference type="ARBA" id="ARBA00008610"/>
    </source>
</evidence>
<dbReference type="KEGG" id="sns:VC03_01770"/>
<dbReference type="PANTHER" id="PTHR34296">
    <property type="entry name" value="TRANSCRIPTIONAL ACTIVATOR PROTEIN MED"/>
    <property type="match status" value="1"/>
</dbReference>
<keyword evidence="5" id="KW-0472">Membrane</keyword>
<dbReference type="Gene3D" id="3.40.50.2300">
    <property type="match status" value="2"/>
</dbReference>
<dbReference type="AlphaFoldDB" id="A0A0E3Z9U8"/>
<dbReference type="PATRIC" id="fig|1069640.6.peg.336"/>
<accession>A0A0E3Z9U8</accession>
<dbReference type="InterPro" id="IPR003760">
    <property type="entry name" value="PnrA-like"/>
</dbReference>
<comment type="similarity">
    <text evidence="2">Belongs to the BMP lipoprotein family.</text>
</comment>
<dbReference type="PANTHER" id="PTHR34296:SF2">
    <property type="entry name" value="ABC TRANSPORTER GUANOSINE-BINDING PROTEIN NUPN"/>
    <property type="match status" value="1"/>
</dbReference>
<dbReference type="OrthoDB" id="9769871at2"/>